<sequence>MRRTAKDSGPNLLKQLNEDQMARVEHLPKELVILGKYKNVGVSTVEKLFKQLKEKQKENVHF</sequence>
<gene>
    <name evidence="1" type="ORF">PACILC2_24000</name>
</gene>
<dbReference type="EMBL" id="BOVJ01000073">
    <property type="protein sequence ID" value="GIQ63832.1"/>
    <property type="molecule type" value="Genomic_DNA"/>
</dbReference>
<evidence type="ECO:0000313" key="1">
    <source>
        <dbReference type="EMBL" id="GIQ63832.1"/>
    </source>
</evidence>
<accession>A0ABQ4N6P7</accession>
<evidence type="ECO:0008006" key="3">
    <source>
        <dbReference type="Google" id="ProtNLM"/>
    </source>
</evidence>
<dbReference type="Proteomes" id="UP000680304">
    <property type="component" value="Unassembled WGS sequence"/>
</dbReference>
<keyword evidence="2" id="KW-1185">Reference proteome</keyword>
<comment type="caution">
    <text evidence="1">The sequence shown here is derived from an EMBL/GenBank/DDBJ whole genome shotgun (WGS) entry which is preliminary data.</text>
</comment>
<name>A0ABQ4N6P7_9BACL</name>
<proteinExistence type="predicted"/>
<organism evidence="1 2">
    <name type="scientific">Paenibacillus cisolokensis</name>
    <dbReference type="NCBI Taxonomy" id="1658519"/>
    <lineage>
        <taxon>Bacteria</taxon>
        <taxon>Bacillati</taxon>
        <taxon>Bacillota</taxon>
        <taxon>Bacilli</taxon>
        <taxon>Bacillales</taxon>
        <taxon>Paenibacillaceae</taxon>
        <taxon>Paenibacillus</taxon>
    </lineage>
</organism>
<dbReference type="RefSeq" id="WP_213528849.1">
    <property type="nucleotide sequence ID" value="NZ_BOVJ01000073.1"/>
</dbReference>
<evidence type="ECO:0000313" key="2">
    <source>
        <dbReference type="Proteomes" id="UP000680304"/>
    </source>
</evidence>
<reference evidence="1 2" key="1">
    <citation type="submission" date="2021-04" db="EMBL/GenBank/DDBJ databases">
        <title>Draft genome sequence of Paenibacillus cisolokensis, LC2-13A.</title>
        <authorList>
            <person name="Uke A."/>
            <person name="Chhe C."/>
            <person name="Baramee S."/>
            <person name="Kosugi A."/>
        </authorList>
    </citation>
    <scope>NUCLEOTIDE SEQUENCE [LARGE SCALE GENOMIC DNA]</scope>
    <source>
        <strain evidence="1 2">LC2-13A</strain>
    </source>
</reference>
<protein>
    <recommendedName>
        <fullName evidence="3">RNA polymerase alpha subunit C-terminal domain-containing protein</fullName>
    </recommendedName>
</protein>